<dbReference type="RefSeq" id="WP_022530407.1">
    <property type="nucleotide sequence ID" value="NZ_KI271600.1"/>
</dbReference>
<feature type="transmembrane region" description="Helical" evidence="1">
    <location>
        <begin position="77"/>
        <end position="99"/>
    </location>
</feature>
<evidence type="ECO:0000313" key="2">
    <source>
        <dbReference type="EMBL" id="ERL64307.1"/>
    </source>
</evidence>
<dbReference type="InterPro" id="IPR006938">
    <property type="entry name" value="DUF624"/>
</dbReference>
<reference evidence="3" key="1">
    <citation type="journal article" date="2013" name="Genome Announc.">
        <title>Whole-Genome Sequencing of Lactobacillus shenzhenensis Strain LY-73T.</title>
        <authorList>
            <person name="Lin Z."/>
            <person name="Liu Z."/>
            <person name="Yang R."/>
            <person name="Zou Y."/>
            <person name="Wan D."/>
            <person name="Chen J."/>
            <person name="Guo M."/>
            <person name="Zhao J."/>
            <person name="Fang C."/>
            <person name="Yang R."/>
            <person name="Liu F."/>
        </authorList>
    </citation>
    <scope>NUCLEOTIDE SEQUENCE [LARGE SCALE GENOMIC DNA]</scope>
    <source>
        <strain evidence="3">LY-73</strain>
    </source>
</reference>
<feature type="transmembrane region" description="Helical" evidence="1">
    <location>
        <begin position="170"/>
        <end position="188"/>
    </location>
</feature>
<feature type="transmembrane region" description="Helical" evidence="1">
    <location>
        <begin position="145"/>
        <end position="164"/>
    </location>
</feature>
<evidence type="ECO:0008006" key="4">
    <source>
        <dbReference type="Google" id="ProtNLM"/>
    </source>
</evidence>
<dbReference type="Pfam" id="PF04854">
    <property type="entry name" value="DUF624"/>
    <property type="match status" value="1"/>
</dbReference>
<sequence length="205" mass="22400">MMWATKVMDVLAAIERVLLISILTLAGTLAGLIVTGVLPATKAAFAVIQQQAMDSGTSLRTLAGVFYTTYRQSWKPLLPTSLISAVVSILLILDWYAVVALHLPLLIPLVILTPYYAMVVINLLLVDETDSVWFQRLKQAMVLPFACFTRYIGVLAIFVIAFVLSWQVSIILNVALIGAYLMGLYYALPASLVGRPAIARREGTA</sequence>
<dbReference type="AlphaFoldDB" id="U4TS65"/>
<dbReference type="HOGENOM" id="CLU_1336116_0_0_9"/>
<keyword evidence="1" id="KW-1133">Transmembrane helix</keyword>
<organism evidence="2 3">
    <name type="scientific">Schleiferilactobacillus shenzhenensis LY-73</name>
    <dbReference type="NCBI Taxonomy" id="1231336"/>
    <lineage>
        <taxon>Bacteria</taxon>
        <taxon>Bacillati</taxon>
        <taxon>Bacillota</taxon>
        <taxon>Bacilli</taxon>
        <taxon>Lactobacillales</taxon>
        <taxon>Lactobacillaceae</taxon>
        <taxon>Schleiferilactobacillus</taxon>
    </lineage>
</organism>
<dbReference type="Proteomes" id="UP000030647">
    <property type="component" value="Unassembled WGS sequence"/>
</dbReference>
<name>U4TS65_9LACO</name>
<feature type="transmembrane region" description="Helical" evidence="1">
    <location>
        <begin position="17"/>
        <end position="38"/>
    </location>
</feature>
<gene>
    <name evidence="2" type="ORF">L248_1075</name>
</gene>
<feature type="transmembrane region" description="Helical" evidence="1">
    <location>
        <begin position="105"/>
        <end position="125"/>
    </location>
</feature>
<accession>U4TS65</accession>
<keyword evidence="1" id="KW-0472">Membrane</keyword>
<evidence type="ECO:0000313" key="3">
    <source>
        <dbReference type="Proteomes" id="UP000030647"/>
    </source>
</evidence>
<dbReference type="STRING" id="1231336.L248_1075"/>
<keyword evidence="3" id="KW-1185">Reference proteome</keyword>
<keyword evidence="1" id="KW-0812">Transmembrane</keyword>
<dbReference type="OrthoDB" id="9983467at2"/>
<dbReference type="EMBL" id="KI271600">
    <property type="protein sequence ID" value="ERL64307.1"/>
    <property type="molecule type" value="Genomic_DNA"/>
</dbReference>
<evidence type="ECO:0000256" key="1">
    <source>
        <dbReference type="SAM" id="Phobius"/>
    </source>
</evidence>
<dbReference type="eggNOG" id="ENOG5030B7K">
    <property type="taxonomic scope" value="Bacteria"/>
</dbReference>
<proteinExistence type="predicted"/>
<protein>
    <recommendedName>
        <fullName evidence="4">YesL</fullName>
    </recommendedName>
</protein>